<dbReference type="PRINTS" id="PR00139">
    <property type="entry name" value="ASNGLNASE"/>
</dbReference>
<evidence type="ECO:0000259" key="8">
    <source>
        <dbReference type="Pfam" id="PF17763"/>
    </source>
</evidence>
<dbReference type="PANTHER" id="PTHR11707">
    <property type="entry name" value="L-ASPARAGINASE"/>
    <property type="match status" value="1"/>
</dbReference>
<keyword evidence="3" id="KW-0378">Hydrolase</keyword>
<name>A0A1X0EH41_9MYCO</name>
<sequence length="318" mass="31723">MRHDRGMVSTRLTVITTGGTISSSTQGDGALRPARSGSDLLADAGAADVTVVDLMAKDSSELGPADWAALLSAVNAAVDGGADGVVVTHGTDTCEEGALWLELGYTGDAPVVLTGAQRSADAPDADGPGNLRDALILAADPAARGLGVLMCFAGRVLAPLGLQKATITGLTGFTGSLLGTVVDDRVALSSGKTRPYLGAPVTVPRVDIVALYAGADVVALDACAAAGARGVVLAGLGSGNAPAPVVDGVRRHCRDGLVVAVSSRVPDGRVGADYGPGRALVDAGALMVPRLRPPQARILLMAALAAGQPVSDVIGRWG</sequence>
<comment type="caution">
    <text evidence="9">The sequence shown here is derived from an EMBL/GenBank/DDBJ whole genome shotgun (WGS) entry which is preliminary data.</text>
</comment>
<feature type="binding site" evidence="5">
    <location>
        <position position="59"/>
    </location>
    <ligand>
        <name>substrate</name>
    </ligand>
</feature>
<dbReference type="Proteomes" id="UP000192713">
    <property type="component" value="Unassembled WGS sequence"/>
</dbReference>
<feature type="active site" evidence="6">
    <location>
        <position position="20"/>
    </location>
</feature>
<evidence type="ECO:0000256" key="2">
    <source>
        <dbReference type="ARBA" id="ARBA00012920"/>
    </source>
</evidence>
<evidence type="ECO:0000256" key="4">
    <source>
        <dbReference type="PIRSR" id="PIRSR001220-1"/>
    </source>
</evidence>
<evidence type="ECO:0000256" key="6">
    <source>
        <dbReference type="PROSITE-ProRule" id="PRU10099"/>
    </source>
</evidence>
<dbReference type="Gene3D" id="3.40.50.1170">
    <property type="entry name" value="L-asparaginase, N-terminal domain"/>
    <property type="match status" value="1"/>
</dbReference>
<evidence type="ECO:0000313" key="10">
    <source>
        <dbReference type="Proteomes" id="UP000192713"/>
    </source>
</evidence>
<dbReference type="SUPFAM" id="SSF53774">
    <property type="entry name" value="Glutaminase/Asparaginase"/>
    <property type="match status" value="1"/>
</dbReference>
<dbReference type="PIRSF" id="PIRSF500176">
    <property type="entry name" value="L_ASNase"/>
    <property type="match status" value="1"/>
</dbReference>
<dbReference type="InterPro" id="IPR036152">
    <property type="entry name" value="Asp/glu_Ase-like_sf"/>
</dbReference>
<feature type="domain" description="Asparaginase/glutaminase C-terminal" evidence="8">
    <location>
        <begin position="205"/>
        <end position="310"/>
    </location>
</feature>
<dbReference type="EMBL" id="MVHU01000001">
    <property type="protein sequence ID" value="ORA83588.1"/>
    <property type="molecule type" value="Genomic_DNA"/>
</dbReference>
<evidence type="ECO:0000256" key="3">
    <source>
        <dbReference type="ARBA" id="ARBA00022801"/>
    </source>
</evidence>
<dbReference type="EC" id="3.5.1.1" evidence="2"/>
<comment type="similarity">
    <text evidence="1">Belongs to the asparaginase 1 family.</text>
</comment>
<dbReference type="AlphaFoldDB" id="A0A1X0EH41"/>
<dbReference type="Pfam" id="PF00710">
    <property type="entry name" value="Asparaginase"/>
    <property type="match status" value="1"/>
</dbReference>
<evidence type="ECO:0000313" key="9">
    <source>
        <dbReference type="EMBL" id="ORA83588.1"/>
    </source>
</evidence>
<feature type="domain" description="L-asparaginase N-terminal" evidence="7">
    <location>
        <begin position="11"/>
        <end position="182"/>
    </location>
</feature>
<dbReference type="Gene3D" id="3.40.50.40">
    <property type="match status" value="1"/>
</dbReference>
<dbReference type="SFLD" id="SFLDS00057">
    <property type="entry name" value="Glutaminase/Asparaginase"/>
    <property type="match status" value="1"/>
</dbReference>
<dbReference type="PANTHER" id="PTHR11707:SF28">
    <property type="entry name" value="60 KDA LYSOPHOSPHOLIPASE"/>
    <property type="match status" value="1"/>
</dbReference>
<dbReference type="InterPro" id="IPR027474">
    <property type="entry name" value="L-asparaginase_N"/>
</dbReference>
<dbReference type="PROSITE" id="PS00144">
    <property type="entry name" value="ASN_GLN_ASE_1"/>
    <property type="match status" value="1"/>
</dbReference>
<gene>
    <name evidence="9" type="ORF">BST28_00600</name>
</gene>
<accession>A0A1X0EH41</accession>
<evidence type="ECO:0000256" key="5">
    <source>
        <dbReference type="PIRSR" id="PIRSR001220-2"/>
    </source>
</evidence>
<protein>
    <recommendedName>
        <fullName evidence="2">asparaginase</fullName>
        <ecNumber evidence="2">3.5.1.1</ecNumber>
    </recommendedName>
</protein>
<organism evidence="9 10">
    <name type="scientific">Mycolicibacter kumamotonensis</name>
    <dbReference type="NCBI Taxonomy" id="354243"/>
    <lineage>
        <taxon>Bacteria</taxon>
        <taxon>Bacillati</taxon>
        <taxon>Actinomycetota</taxon>
        <taxon>Actinomycetes</taxon>
        <taxon>Mycobacteriales</taxon>
        <taxon>Mycobacteriaceae</taxon>
        <taxon>Mycolicibacter</taxon>
    </lineage>
</organism>
<dbReference type="InterPro" id="IPR037152">
    <property type="entry name" value="L-asparaginase_N_sf"/>
</dbReference>
<dbReference type="InterPro" id="IPR020827">
    <property type="entry name" value="Asparaginase/glutaminase_AS1"/>
</dbReference>
<dbReference type="PROSITE" id="PS51732">
    <property type="entry name" value="ASN_GLN_ASE_3"/>
    <property type="match status" value="1"/>
</dbReference>
<proteinExistence type="inferred from homology"/>
<dbReference type="PIRSF" id="PIRSF001220">
    <property type="entry name" value="L-ASNase_gatD"/>
    <property type="match status" value="1"/>
</dbReference>
<dbReference type="InterPro" id="IPR040919">
    <property type="entry name" value="Asparaginase_C"/>
</dbReference>
<dbReference type="GO" id="GO:0006528">
    <property type="term" value="P:asparagine metabolic process"/>
    <property type="evidence" value="ECO:0007669"/>
    <property type="project" value="InterPro"/>
</dbReference>
<reference evidence="9 10" key="1">
    <citation type="submission" date="2017-02" db="EMBL/GenBank/DDBJ databases">
        <title>The new phylogeny of genus Mycobacterium.</title>
        <authorList>
            <person name="Tortoli E."/>
            <person name="Trovato A."/>
            <person name="Cirillo D.M."/>
        </authorList>
    </citation>
    <scope>NUCLEOTIDE SEQUENCE [LARGE SCALE GENOMIC DNA]</scope>
    <source>
        <strain evidence="9 10">DSM 45093</strain>
    </source>
</reference>
<evidence type="ECO:0000259" key="7">
    <source>
        <dbReference type="Pfam" id="PF00710"/>
    </source>
</evidence>
<evidence type="ECO:0000256" key="1">
    <source>
        <dbReference type="ARBA" id="ARBA00010518"/>
    </source>
</evidence>
<dbReference type="Pfam" id="PF17763">
    <property type="entry name" value="Asparaginase_C"/>
    <property type="match status" value="1"/>
</dbReference>
<feature type="binding site" evidence="5">
    <location>
        <begin position="91"/>
        <end position="92"/>
    </location>
    <ligand>
        <name>substrate</name>
    </ligand>
</feature>
<dbReference type="InterPro" id="IPR027473">
    <property type="entry name" value="L-asparaginase_C"/>
</dbReference>
<dbReference type="GO" id="GO:0004067">
    <property type="term" value="F:asparaginase activity"/>
    <property type="evidence" value="ECO:0007669"/>
    <property type="project" value="UniProtKB-UniRule"/>
</dbReference>
<dbReference type="InterPro" id="IPR006034">
    <property type="entry name" value="Asparaginase/glutaminase-like"/>
</dbReference>
<dbReference type="CDD" id="cd08964">
    <property type="entry name" value="L-asparaginase_II"/>
    <property type="match status" value="1"/>
</dbReference>
<dbReference type="InterPro" id="IPR004550">
    <property type="entry name" value="AsnASE_II"/>
</dbReference>
<dbReference type="SMART" id="SM00870">
    <property type="entry name" value="Asparaginase"/>
    <property type="match status" value="1"/>
</dbReference>
<feature type="active site" description="O-isoaspartyl threonine intermediate" evidence="4">
    <location>
        <position position="20"/>
    </location>
</feature>